<feature type="compositionally biased region" description="Polar residues" evidence="1">
    <location>
        <begin position="98"/>
        <end position="116"/>
    </location>
</feature>
<evidence type="ECO:0000256" key="1">
    <source>
        <dbReference type="SAM" id="MobiDB-lite"/>
    </source>
</evidence>
<sequence length="285" mass="31681">EDSKATRYVTNGGDFRGPGETLRSQKGMDFQSAMDTFVEAWMAANTKTDQVQSQALALTHKASPPSRPSSVSSLPRSPQSHQSQQSQPQNPQTPSVHPLQSQTPLSAPQTPFSAHNQHPKQEISASPKQEGFDLSKSASSTGPRIRPAFRLVCVHTYAPTHTRTVDDGSYKRAVERLPGAAAAAGGLWQSTQGLEAKRLIPQEALHPVLIRREFYERFERYRACVLRAYVYTRSRARARASCVELHRRDIARREGDLEQGELCRPDDGRMTGKRAGDVARRRKPV</sequence>
<organism evidence="2 3">
    <name type="scientific">Ooceraea biroi</name>
    <name type="common">Clonal raider ant</name>
    <name type="synonym">Cerapachys biroi</name>
    <dbReference type="NCBI Taxonomy" id="2015173"/>
    <lineage>
        <taxon>Eukaryota</taxon>
        <taxon>Metazoa</taxon>
        <taxon>Ecdysozoa</taxon>
        <taxon>Arthropoda</taxon>
        <taxon>Hexapoda</taxon>
        <taxon>Insecta</taxon>
        <taxon>Pterygota</taxon>
        <taxon>Neoptera</taxon>
        <taxon>Endopterygota</taxon>
        <taxon>Hymenoptera</taxon>
        <taxon>Apocrita</taxon>
        <taxon>Aculeata</taxon>
        <taxon>Formicoidea</taxon>
        <taxon>Formicidae</taxon>
        <taxon>Dorylinae</taxon>
        <taxon>Ooceraea</taxon>
    </lineage>
</organism>
<name>A0A026WZX3_OOCBI</name>
<dbReference type="AlphaFoldDB" id="A0A026WZX3"/>
<feature type="compositionally biased region" description="Basic and acidic residues" evidence="1">
    <location>
        <begin position="262"/>
        <end position="279"/>
    </location>
</feature>
<feature type="region of interest" description="Disordered" evidence="1">
    <location>
        <begin position="262"/>
        <end position="285"/>
    </location>
</feature>
<accession>A0A026WZX3</accession>
<evidence type="ECO:0000313" key="3">
    <source>
        <dbReference type="Proteomes" id="UP000053097"/>
    </source>
</evidence>
<dbReference type="Proteomes" id="UP000053097">
    <property type="component" value="Unassembled WGS sequence"/>
</dbReference>
<dbReference type="STRING" id="2015173.A0A026WZX3"/>
<gene>
    <name evidence="2" type="ORF">X777_12008</name>
</gene>
<keyword evidence="3" id="KW-1185">Reference proteome</keyword>
<feature type="non-terminal residue" evidence="2">
    <location>
        <position position="1"/>
    </location>
</feature>
<dbReference type="EMBL" id="KK107061">
    <property type="protein sequence ID" value="EZA61301.1"/>
    <property type="molecule type" value="Genomic_DNA"/>
</dbReference>
<reference evidence="2 3" key="1">
    <citation type="journal article" date="2014" name="Curr. Biol.">
        <title>The genome of the clonal raider ant Cerapachys biroi.</title>
        <authorList>
            <person name="Oxley P.R."/>
            <person name="Ji L."/>
            <person name="Fetter-Pruneda I."/>
            <person name="McKenzie S.K."/>
            <person name="Li C."/>
            <person name="Hu H."/>
            <person name="Zhang G."/>
            <person name="Kronauer D.J."/>
        </authorList>
    </citation>
    <scope>NUCLEOTIDE SEQUENCE [LARGE SCALE GENOMIC DNA]</scope>
</reference>
<proteinExistence type="predicted"/>
<feature type="region of interest" description="Disordered" evidence="1">
    <location>
        <begin position="49"/>
        <end position="141"/>
    </location>
</feature>
<feature type="compositionally biased region" description="Low complexity" evidence="1">
    <location>
        <begin position="68"/>
        <end position="95"/>
    </location>
</feature>
<feature type="region of interest" description="Disordered" evidence="1">
    <location>
        <begin position="1"/>
        <end position="24"/>
    </location>
</feature>
<protein>
    <submittedName>
        <fullName evidence="2">Uncharacterized protein</fullName>
    </submittedName>
</protein>
<evidence type="ECO:0000313" key="2">
    <source>
        <dbReference type="EMBL" id="EZA61301.1"/>
    </source>
</evidence>
<dbReference type="OrthoDB" id="10052721at2759"/>